<accession>A0A0F9RWU8</accession>
<comment type="caution">
    <text evidence="1">The sequence shown here is derived from an EMBL/GenBank/DDBJ whole genome shotgun (WGS) entry which is preliminary data.</text>
</comment>
<name>A0A0F9RWU8_9ZZZZ</name>
<dbReference type="EMBL" id="LAZR01002490">
    <property type="protein sequence ID" value="KKN29406.1"/>
    <property type="molecule type" value="Genomic_DNA"/>
</dbReference>
<proteinExistence type="predicted"/>
<protein>
    <submittedName>
        <fullName evidence="1">Uncharacterized protein</fullName>
    </submittedName>
</protein>
<sequence>MQTLEKKKFILYHTPEFMGGEKVQLVVGMEFLEGGFRPQQISDITDMKPTESLTIDSLMIWRVK</sequence>
<evidence type="ECO:0000313" key="1">
    <source>
        <dbReference type="EMBL" id="KKN29406.1"/>
    </source>
</evidence>
<organism evidence="1">
    <name type="scientific">marine sediment metagenome</name>
    <dbReference type="NCBI Taxonomy" id="412755"/>
    <lineage>
        <taxon>unclassified sequences</taxon>
        <taxon>metagenomes</taxon>
        <taxon>ecological metagenomes</taxon>
    </lineage>
</organism>
<gene>
    <name evidence="1" type="ORF">LCGC14_0844340</name>
</gene>
<reference evidence="1" key="1">
    <citation type="journal article" date="2015" name="Nature">
        <title>Complex archaea that bridge the gap between prokaryotes and eukaryotes.</title>
        <authorList>
            <person name="Spang A."/>
            <person name="Saw J.H."/>
            <person name="Jorgensen S.L."/>
            <person name="Zaremba-Niedzwiedzka K."/>
            <person name="Martijn J."/>
            <person name="Lind A.E."/>
            <person name="van Eijk R."/>
            <person name="Schleper C."/>
            <person name="Guy L."/>
            <person name="Ettema T.J."/>
        </authorList>
    </citation>
    <scope>NUCLEOTIDE SEQUENCE</scope>
</reference>
<dbReference type="AlphaFoldDB" id="A0A0F9RWU8"/>